<evidence type="ECO:0000313" key="1">
    <source>
        <dbReference type="EMBL" id="AZA13409.1"/>
    </source>
</evidence>
<dbReference type="Proteomes" id="UP000269019">
    <property type="component" value="Chromosome"/>
</dbReference>
<accession>A0A3G6J644</accession>
<evidence type="ECO:0008006" key="3">
    <source>
        <dbReference type="Google" id="ProtNLM"/>
    </source>
</evidence>
<keyword evidence="2" id="KW-1185">Reference proteome</keyword>
<dbReference type="Pfam" id="PF12028">
    <property type="entry name" value="DUF3515"/>
    <property type="match status" value="2"/>
</dbReference>
<dbReference type="EMBL" id="CP033896">
    <property type="protein sequence ID" value="AZA13409.1"/>
    <property type="molecule type" value="Genomic_DNA"/>
</dbReference>
<dbReference type="KEGG" id="ccho:CCHOA_05015"/>
<dbReference type="OrthoDB" id="4422435at2"/>
<organism evidence="1 2">
    <name type="scientific">Corynebacterium choanae</name>
    <dbReference type="NCBI Taxonomy" id="1862358"/>
    <lineage>
        <taxon>Bacteria</taxon>
        <taxon>Bacillati</taxon>
        <taxon>Actinomycetota</taxon>
        <taxon>Actinomycetes</taxon>
        <taxon>Mycobacteriales</taxon>
        <taxon>Corynebacteriaceae</taxon>
        <taxon>Corynebacterium</taxon>
    </lineage>
</organism>
<evidence type="ECO:0000313" key="2">
    <source>
        <dbReference type="Proteomes" id="UP000269019"/>
    </source>
</evidence>
<protein>
    <recommendedName>
        <fullName evidence="3">DUF3515 domain-containing protein</fullName>
    </recommendedName>
</protein>
<proteinExistence type="predicted"/>
<dbReference type="AlphaFoldDB" id="A0A3G6J644"/>
<name>A0A3G6J644_9CORY</name>
<dbReference type="RefSeq" id="WP_123927461.1">
    <property type="nucleotide sequence ID" value="NZ_CP033896.1"/>
</dbReference>
<reference evidence="1 2" key="1">
    <citation type="submission" date="2018-11" db="EMBL/GenBank/DDBJ databases">
        <authorList>
            <person name="Kleinhagauer T."/>
            <person name="Glaeser S.P."/>
            <person name="Spergser J."/>
            <person name="Ruckert C."/>
            <person name="Kaempfer P."/>
            <person name="Busse H.-J."/>
        </authorList>
    </citation>
    <scope>NUCLEOTIDE SEQUENCE [LARGE SCALE GENOMIC DNA]</scope>
    <source>
        <strain evidence="1 2">200CH</strain>
    </source>
</reference>
<sequence length="319" mass="33806">MTVQQPGISFRRRPLLLALALAIVFVIAALWGARYVYDQARYQPVSVANFPAPAADSPACATMVAQAPTELDEFVQVPLVDPAPAGVVAWVKDSTQRIVSRCGVDLPAQYDRLSKVLTVDDVDWILVVDTTPGVDLASFYTINTAATIAVTGPRAALTESVLHDFTALADPLKTSRATPAAAPLAELPMAASADTAVCSRSLEAFSTVLADDEDYVPATTDQLEGAGFDPATTRAWIATGYEPVVVRCGVENSANYAPTAILDQVDSVPFFTDTTLAQGTTSAVYYPQGTRQQFAISAPQQIAQPVLVTIAGLITSRDL</sequence>
<gene>
    <name evidence="1" type="ORF">CCHOA_05015</name>
</gene>
<dbReference type="InterPro" id="IPR021903">
    <property type="entry name" value="DUF3515"/>
</dbReference>